<feature type="transmembrane region" description="Helical" evidence="1">
    <location>
        <begin position="110"/>
        <end position="132"/>
    </location>
</feature>
<dbReference type="AlphaFoldDB" id="A0A1W1XCL0"/>
<proteinExistence type="predicted"/>
<feature type="transmembrane region" description="Helical" evidence="1">
    <location>
        <begin position="244"/>
        <end position="269"/>
    </location>
</feature>
<reference evidence="2 3" key="1">
    <citation type="submission" date="2017-04" db="EMBL/GenBank/DDBJ databases">
        <authorList>
            <person name="Afonso C.L."/>
            <person name="Miller P.J."/>
            <person name="Scott M.A."/>
            <person name="Spackman E."/>
            <person name="Goraichik I."/>
            <person name="Dimitrov K.M."/>
            <person name="Suarez D.L."/>
            <person name="Swayne D.E."/>
        </authorList>
    </citation>
    <scope>NUCLEOTIDE SEQUENCE [LARGE SCALE GENOMIC DNA]</scope>
    <source>
        <strain evidence="2 3">DSM 12555</strain>
    </source>
</reference>
<evidence type="ECO:0008006" key="4">
    <source>
        <dbReference type="Google" id="ProtNLM"/>
    </source>
</evidence>
<dbReference type="OrthoDB" id="258743at2"/>
<organism evidence="2 3">
    <name type="scientific">Clostridium acidisoli DSM 12555</name>
    <dbReference type="NCBI Taxonomy" id="1121291"/>
    <lineage>
        <taxon>Bacteria</taxon>
        <taxon>Bacillati</taxon>
        <taxon>Bacillota</taxon>
        <taxon>Clostridia</taxon>
        <taxon>Eubacteriales</taxon>
        <taxon>Clostridiaceae</taxon>
        <taxon>Clostridium</taxon>
    </lineage>
</organism>
<protein>
    <recommendedName>
        <fullName evidence="4">Peptidase M50B-like</fullName>
    </recommendedName>
</protein>
<gene>
    <name evidence="2" type="ORF">SAMN02745134_01286</name>
</gene>
<keyword evidence="1" id="KW-0812">Transmembrane</keyword>
<dbReference type="Proteomes" id="UP000192468">
    <property type="component" value="Unassembled WGS sequence"/>
</dbReference>
<dbReference type="STRING" id="1121291.SAMN02745134_01286"/>
<keyword evidence="1" id="KW-1133">Transmembrane helix</keyword>
<dbReference type="RefSeq" id="WP_084114783.1">
    <property type="nucleotide sequence ID" value="NZ_FWXH01000003.1"/>
</dbReference>
<sequence length="271" mass="30944">MTVLFFNIVKISTIEIFYLTGIIIIIGFLLGILEKTTNKNMQKSFGYKGILTTAIIGTPVHEIGHAIMCVIFLHRINKIKLLQFYSNDGTLGYVEHSYNKKNIYQRIGNFFIGVGPILSGTFVLLLSLYFLLPSSFTAFNNSLKQNLNYTTIDFGLIKYIFFNSLYLIKYIFSITNLISINFWIFVIIAFSVSSHIALSKPDIKGALDGFFMLYIIIIFLNALAQNFSVNTFDYILGITKYNAYFSSLLFLALLFSVISFFISEVIYFIKK</sequence>
<keyword evidence="1" id="KW-0472">Membrane</keyword>
<name>A0A1W1XCL0_9CLOT</name>
<keyword evidence="3" id="KW-1185">Reference proteome</keyword>
<feature type="transmembrane region" description="Helical" evidence="1">
    <location>
        <begin position="170"/>
        <end position="193"/>
    </location>
</feature>
<evidence type="ECO:0000313" key="3">
    <source>
        <dbReference type="Proteomes" id="UP000192468"/>
    </source>
</evidence>
<dbReference type="EMBL" id="FWXH01000003">
    <property type="protein sequence ID" value="SMC21418.1"/>
    <property type="molecule type" value="Genomic_DNA"/>
</dbReference>
<feature type="transmembrane region" description="Helical" evidence="1">
    <location>
        <begin position="205"/>
        <end position="224"/>
    </location>
</feature>
<evidence type="ECO:0000313" key="2">
    <source>
        <dbReference type="EMBL" id="SMC21418.1"/>
    </source>
</evidence>
<feature type="transmembrane region" description="Helical" evidence="1">
    <location>
        <begin position="16"/>
        <end position="33"/>
    </location>
</feature>
<accession>A0A1W1XCL0</accession>
<evidence type="ECO:0000256" key="1">
    <source>
        <dbReference type="SAM" id="Phobius"/>
    </source>
</evidence>